<feature type="region of interest" description="Disordered" evidence="2">
    <location>
        <begin position="1"/>
        <end position="70"/>
    </location>
</feature>
<dbReference type="Gene3D" id="3.40.630.10">
    <property type="entry name" value="Zn peptidases"/>
    <property type="match status" value="1"/>
</dbReference>
<dbReference type="PANTHER" id="PTHR10404:SF46">
    <property type="entry name" value="VACUOLAR PROTEIN SORTING-ASSOCIATED PROTEIN 70"/>
    <property type="match status" value="1"/>
</dbReference>
<dbReference type="AlphaFoldDB" id="A0A1X2GUZ8"/>
<dbReference type="Pfam" id="PF04253">
    <property type="entry name" value="TFR_dimer"/>
    <property type="match status" value="1"/>
</dbReference>
<comment type="similarity">
    <text evidence="1">Belongs to the peptidase M28 family. M28B subfamily.</text>
</comment>
<keyword evidence="7" id="KW-1185">Reference proteome</keyword>
<keyword evidence="3" id="KW-0812">Transmembrane</keyword>
<evidence type="ECO:0000313" key="6">
    <source>
        <dbReference type="EMBL" id="ORX61850.1"/>
    </source>
</evidence>
<dbReference type="Gene3D" id="3.50.30.30">
    <property type="match status" value="1"/>
</dbReference>
<feature type="compositionally biased region" description="Basic and acidic residues" evidence="2">
    <location>
        <begin position="23"/>
        <end position="32"/>
    </location>
</feature>
<dbReference type="SUPFAM" id="SSF52025">
    <property type="entry name" value="PA domain"/>
    <property type="match status" value="1"/>
</dbReference>
<keyword evidence="3" id="KW-0472">Membrane</keyword>
<evidence type="ECO:0000256" key="1">
    <source>
        <dbReference type="ARBA" id="ARBA00005634"/>
    </source>
</evidence>
<protein>
    <submittedName>
        <fullName evidence="6">Zn-dependent exopeptidase</fullName>
    </submittedName>
</protein>
<evidence type="ECO:0000259" key="5">
    <source>
        <dbReference type="Pfam" id="PF04389"/>
    </source>
</evidence>
<evidence type="ECO:0000256" key="2">
    <source>
        <dbReference type="SAM" id="MobiDB-lite"/>
    </source>
</evidence>
<sequence>MTLMRDAQGHHDSPIKNYASIKSTKEPVEKKNQAQRSPSLDPHKRKQRHSPTKANQRRGKSFRILPKKDPKRLSSDHRTILKLFLTLCFIFFAIFFFQRFFMLWSYHHSSIPNEVAIQLIDEIPSIPSLAESLEMHVTYRLAGSPQALAAAKQTKKLWQQSIRHVDIASTDMLLNTPRFQQVLVNGQLIRQHQAPAKDTQFPFAFHALSADGNVTGPVIFVGDGLEEDYVSLAEHGYNVTGSIALIRHQTMQGMAGHQVMLAQRHGCIGSLMFADPDLPNKQHEQHADVPSRPYPDGPWRPATEAAFASVSDLANGIHVPWSPPHVLAPTTRSSSSTDQPADSPFYASIPSIPLSWQEGQAILNLTASGQLVLGQMTNVNHYAARPIHNIVGRIPGQLDPDKFILLGCQRDAWTDAGVIDSASASATMDELVRTLGVLLKKGWRPRRTVVLASWDASDYGHLGSAGWVDEHKEWLYKNAVAHIDVGSSAGEFFQAQGSPLLQRLLHLLCQDVFDPVQGQSLFDLWKKHRVLRGQSLAVMMDPIALDNDAIPFFYQMGIPSLSLSFQSDHFGVAQSHLDNLDWMYRFGDKKLTYHRLMVKLVALLTLHLSCDPILPLYPVDYAHRLLDVTAERADLENSPWPQVVDALFHLANTSTKFDRKMTKDEDAFRIKKHFSKKLRRHAQQMNEALAQFERTFLDPMGMPGRPWYKHAMYGPSLWDPTLIEPLPSLSQPTNISDPAIEQRIAALLLTANDLLLGARKLN</sequence>
<name>A0A1X2GUZ8_9FUNG</name>
<dbReference type="PANTHER" id="PTHR10404">
    <property type="entry name" value="N-ACETYLATED-ALPHA-LINKED ACIDIC DIPEPTIDASE"/>
    <property type="match status" value="1"/>
</dbReference>
<dbReference type="InterPro" id="IPR007484">
    <property type="entry name" value="Peptidase_M28"/>
</dbReference>
<keyword evidence="3" id="KW-1133">Transmembrane helix</keyword>
<dbReference type="InterPro" id="IPR007365">
    <property type="entry name" value="TFR-like_dimer_dom"/>
</dbReference>
<proteinExistence type="inferred from homology"/>
<feature type="compositionally biased region" description="Basic residues" evidence="2">
    <location>
        <begin position="43"/>
        <end position="61"/>
    </location>
</feature>
<dbReference type="STRING" id="101127.A0A1X2GUZ8"/>
<dbReference type="InterPro" id="IPR046450">
    <property type="entry name" value="PA_dom_sf"/>
</dbReference>
<reference evidence="6 7" key="1">
    <citation type="submission" date="2016-07" db="EMBL/GenBank/DDBJ databases">
        <title>Pervasive Adenine N6-methylation of Active Genes in Fungi.</title>
        <authorList>
            <consortium name="DOE Joint Genome Institute"/>
            <person name="Mondo S.J."/>
            <person name="Dannebaum R.O."/>
            <person name="Kuo R.C."/>
            <person name="Labutti K."/>
            <person name="Haridas S."/>
            <person name="Kuo A."/>
            <person name="Salamov A."/>
            <person name="Ahrendt S.R."/>
            <person name="Lipzen A."/>
            <person name="Sullivan W."/>
            <person name="Andreopoulos W.B."/>
            <person name="Clum A."/>
            <person name="Lindquist E."/>
            <person name="Daum C."/>
            <person name="Ramamoorthy G.K."/>
            <person name="Gryganskyi A."/>
            <person name="Culley D."/>
            <person name="Magnuson J.K."/>
            <person name="James T.Y."/>
            <person name="O'Malley M.A."/>
            <person name="Stajich J.E."/>
            <person name="Spatafora J.W."/>
            <person name="Visel A."/>
            <person name="Grigoriev I.V."/>
        </authorList>
    </citation>
    <scope>NUCLEOTIDE SEQUENCE [LARGE SCALE GENOMIC DNA]</scope>
    <source>
        <strain evidence="6 7">NRRL 3301</strain>
    </source>
</reference>
<comment type="caution">
    <text evidence="6">The sequence shown here is derived from an EMBL/GenBank/DDBJ whole genome shotgun (WGS) entry which is preliminary data.</text>
</comment>
<feature type="domain" description="Transferrin receptor-like dimerisation" evidence="4">
    <location>
        <begin position="643"/>
        <end position="719"/>
    </location>
</feature>
<dbReference type="OrthoDB" id="5841748at2759"/>
<dbReference type="EMBL" id="MCGT01000002">
    <property type="protein sequence ID" value="ORX61850.1"/>
    <property type="molecule type" value="Genomic_DNA"/>
</dbReference>
<dbReference type="InterPro" id="IPR039373">
    <property type="entry name" value="Peptidase_M28B"/>
</dbReference>
<evidence type="ECO:0000259" key="4">
    <source>
        <dbReference type="Pfam" id="PF04253"/>
    </source>
</evidence>
<dbReference type="Gene3D" id="1.20.930.40">
    <property type="entry name" value="Transferrin receptor-like, dimerisation domain"/>
    <property type="match status" value="1"/>
</dbReference>
<dbReference type="SUPFAM" id="SSF47672">
    <property type="entry name" value="Transferrin receptor-like dimerisation domain"/>
    <property type="match status" value="1"/>
</dbReference>
<dbReference type="Pfam" id="PF04389">
    <property type="entry name" value="Peptidase_M28"/>
    <property type="match status" value="1"/>
</dbReference>
<evidence type="ECO:0000313" key="7">
    <source>
        <dbReference type="Proteomes" id="UP000242146"/>
    </source>
</evidence>
<evidence type="ECO:0000256" key="3">
    <source>
        <dbReference type="SAM" id="Phobius"/>
    </source>
</evidence>
<feature type="domain" description="Peptidase M28" evidence="5">
    <location>
        <begin position="389"/>
        <end position="566"/>
    </location>
</feature>
<dbReference type="Proteomes" id="UP000242146">
    <property type="component" value="Unassembled WGS sequence"/>
</dbReference>
<dbReference type="SUPFAM" id="SSF53187">
    <property type="entry name" value="Zn-dependent exopeptidases"/>
    <property type="match status" value="1"/>
</dbReference>
<feature type="transmembrane region" description="Helical" evidence="3">
    <location>
        <begin position="80"/>
        <end position="104"/>
    </location>
</feature>
<dbReference type="FunFam" id="3.40.630.10:FF:000101">
    <property type="entry name" value="N-acetylated alpha-linked acidic dipeptidase like 1"/>
    <property type="match status" value="1"/>
</dbReference>
<dbReference type="InterPro" id="IPR036757">
    <property type="entry name" value="TFR-like_dimer_dom_sf"/>
</dbReference>
<gene>
    <name evidence="6" type="ORF">DM01DRAFT_1331320</name>
</gene>
<organism evidence="6 7">
    <name type="scientific">Hesseltinella vesiculosa</name>
    <dbReference type="NCBI Taxonomy" id="101127"/>
    <lineage>
        <taxon>Eukaryota</taxon>
        <taxon>Fungi</taxon>
        <taxon>Fungi incertae sedis</taxon>
        <taxon>Mucoromycota</taxon>
        <taxon>Mucoromycotina</taxon>
        <taxon>Mucoromycetes</taxon>
        <taxon>Mucorales</taxon>
        <taxon>Cunninghamellaceae</taxon>
        <taxon>Hesseltinella</taxon>
    </lineage>
</organism>
<accession>A0A1X2GUZ8</accession>